<evidence type="ECO:0000256" key="4">
    <source>
        <dbReference type="RuleBase" id="RU003744"/>
    </source>
</evidence>
<dbReference type="PANTHER" id="PTHR35936:SF19">
    <property type="entry name" value="AMINO-ACID-BINDING PROTEIN YXEM-RELATED"/>
    <property type="match status" value="1"/>
</dbReference>
<dbReference type="eggNOG" id="COG0834">
    <property type="taxonomic scope" value="Bacteria"/>
</dbReference>
<comment type="subcellular location">
    <subcellularLocation>
        <location evidence="1">Cell envelope</location>
    </subcellularLocation>
</comment>
<gene>
    <name evidence="7" type="ORF">HA49_02130</name>
</gene>
<dbReference type="GO" id="GO:0030288">
    <property type="term" value="C:outer membrane-bounded periplasmic space"/>
    <property type="evidence" value="ECO:0007669"/>
    <property type="project" value="UniProtKB-ARBA"/>
</dbReference>
<feature type="domain" description="Solute-binding protein family 3/N-terminal" evidence="6">
    <location>
        <begin position="44"/>
        <end position="270"/>
    </location>
</feature>
<comment type="similarity">
    <text evidence="2 4">Belongs to the bacterial solute-binding protein 3 family.</text>
</comment>
<dbReference type="Proteomes" id="UP000029577">
    <property type="component" value="Unassembled WGS sequence"/>
</dbReference>
<dbReference type="RefSeq" id="WP_038016270.1">
    <property type="nucleotide sequence ID" value="NZ_JPKR02000005.1"/>
</dbReference>
<dbReference type="InterPro" id="IPR018313">
    <property type="entry name" value="SBP_3_CS"/>
</dbReference>
<evidence type="ECO:0000256" key="3">
    <source>
        <dbReference type="ARBA" id="ARBA00022729"/>
    </source>
</evidence>
<feature type="signal peptide" evidence="5">
    <location>
        <begin position="1"/>
        <end position="23"/>
    </location>
</feature>
<dbReference type="Gene3D" id="3.40.190.10">
    <property type="entry name" value="Periplasmic binding protein-like II"/>
    <property type="match status" value="2"/>
</dbReference>
<dbReference type="PROSITE" id="PS01039">
    <property type="entry name" value="SBP_BACTERIAL_3"/>
    <property type="match status" value="1"/>
</dbReference>
<comment type="caution">
    <text evidence="7">The sequence shown here is derived from an EMBL/GenBank/DDBJ whole genome shotgun (WGS) entry which is preliminary data.</text>
</comment>
<evidence type="ECO:0000256" key="5">
    <source>
        <dbReference type="SAM" id="SignalP"/>
    </source>
</evidence>
<dbReference type="Pfam" id="PF00497">
    <property type="entry name" value="SBP_bac_3"/>
    <property type="match status" value="1"/>
</dbReference>
<keyword evidence="8" id="KW-1185">Reference proteome</keyword>
<evidence type="ECO:0000313" key="8">
    <source>
        <dbReference type="Proteomes" id="UP000029577"/>
    </source>
</evidence>
<reference evidence="7" key="1">
    <citation type="submission" date="2014-12" db="EMBL/GenBank/DDBJ databases">
        <title>The draft genome of the Tatumella morbirosei type strain, LMG23360T isolated from pineapple rot.</title>
        <authorList>
            <person name="Smits T.H."/>
            <person name="Palmer M."/>
            <person name="Venter S.N."/>
            <person name="Duffy B."/>
            <person name="Steenkamp E.T."/>
            <person name="Chan W.Y."/>
            <person name="Coutinho T.A."/>
            <person name="Coetzee M.P."/>
            <person name="De Maayer P."/>
        </authorList>
    </citation>
    <scope>NUCLEOTIDE SEQUENCE [LARGE SCALE GENOMIC DNA]</scope>
    <source>
        <strain evidence="7">LMG 23360</strain>
    </source>
</reference>
<accession>A0A095TRB2</accession>
<sequence>MIKLNTSPKTALAIILAATFVLSGCDDKKDNSPKNNSQDNSQTILRVGTSGAYPPFESRDANGNLVGFDVDVLNAIGKKLNYKIEWTTAEFSGLFGMLDTHRIDTIANLVSVTPERQKKYLFSKDYAYDGAQLVVKKDSNIQNLSDLKGKVLGAMLGNDLQQYAAQWDASHGNPFTIKTYQDNSGVYDDVVNGRLDAFIDSEITALVQIKAKNLPLKIASDKKLYTIEQAFPFRKDDKDQAFVTKFNQALDELSKDGTLTRLSVQWLGKDITHP</sequence>
<evidence type="ECO:0000256" key="1">
    <source>
        <dbReference type="ARBA" id="ARBA00004196"/>
    </source>
</evidence>
<organism evidence="7 8">
    <name type="scientific">Tatumella morbirosei</name>
    <dbReference type="NCBI Taxonomy" id="642227"/>
    <lineage>
        <taxon>Bacteria</taxon>
        <taxon>Pseudomonadati</taxon>
        <taxon>Pseudomonadota</taxon>
        <taxon>Gammaproteobacteria</taxon>
        <taxon>Enterobacterales</taxon>
        <taxon>Erwiniaceae</taxon>
        <taxon>Tatumella</taxon>
    </lineage>
</organism>
<evidence type="ECO:0000259" key="6">
    <source>
        <dbReference type="SMART" id="SM00062"/>
    </source>
</evidence>
<dbReference type="STRING" id="642227.HA49_02130"/>
<dbReference type="PROSITE" id="PS51257">
    <property type="entry name" value="PROKAR_LIPOPROTEIN"/>
    <property type="match status" value="1"/>
</dbReference>
<evidence type="ECO:0000256" key="2">
    <source>
        <dbReference type="ARBA" id="ARBA00010333"/>
    </source>
</evidence>
<proteinExistence type="inferred from homology"/>
<keyword evidence="3 5" id="KW-0732">Signal</keyword>
<dbReference type="PANTHER" id="PTHR35936">
    <property type="entry name" value="MEMBRANE-BOUND LYTIC MUREIN TRANSGLYCOSYLASE F"/>
    <property type="match status" value="1"/>
</dbReference>
<dbReference type="SMART" id="SM00062">
    <property type="entry name" value="PBPb"/>
    <property type="match status" value="1"/>
</dbReference>
<protein>
    <recommendedName>
        <fullName evidence="6">Solute-binding protein family 3/N-terminal domain-containing protein</fullName>
    </recommendedName>
</protein>
<evidence type="ECO:0000313" key="7">
    <source>
        <dbReference type="EMBL" id="KGD79406.1"/>
    </source>
</evidence>
<name>A0A095TRB2_9GAMM</name>
<dbReference type="InterPro" id="IPR001638">
    <property type="entry name" value="Solute-binding_3/MltF_N"/>
</dbReference>
<dbReference type="EMBL" id="JPKR02000005">
    <property type="protein sequence ID" value="KGD79406.1"/>
    <property type="molecule type" value="Genomic_DNA"/>
</dbReference>
<dbReference type="SUPFAM" id="SSF53850">
    <property type="entry name" value="Periplasmic binding protein-like II"/>
    <property type="match status" value="1"/>
</dbReference>
<dbReference type="AlphaFoldDB" id="A0A095TRB2"/>
<feature type="chain" id="PRO_5001910861" description="Solute-binding protein family 3/N-terminal domain-containing protein" evidence="5">
    <location>
        <begin position="24"/>
        <end position="274"/>
    </location>
</feature>
<dbReference type="OrthoDB" id="368476at2"/>